<dbReference type="AlphaFoldDB" id="A0A7R6SXH4"/>
<dbReference type="Proteomes" id="UP000595332">
    <property type="component" value="Chromosome"/>
</dbReference>
<reference evidence="2 3" key="1">
    <citation type="journal article" date="2008" name="Int. J. Syst. Evol. Microbiol.">
        <title>Neptunomonas japonica sp. nov., an Osedax japonicus symbiont-like bacterium isolated from sediment adjacent to sperm whale carcasses off Kagoshima, Japan.</title>
        <authorList>
            <person name="Miyazaki M."/>
            <person name="Nogi Y."/>
            <person name="Fujiwara Y."/>
            <person name="Kawato M."/>
            <person name="Kubokawa K."/>
            <person name="Horikoshi K."/>
        </authorList>
    </citation>
    <scope>NUCLEOTIDE SEQUENCE [LARGE SCALE GENOMIC DNA]</scope>
    <source>
        <strain evidence="2 3">JAMM 1380</strain>
    </source>
</reference>
<dbReference type="EMBL" id="AP014546">
    <property type="protein sequence ID" value="BBB31516.1"/>
    <property type="molecule type" value="Genomic_DNA"/>
</dbReference>
<dbReference type="KEGG" id="njp:NEJAP_3578"/>
<keyword evidence="1" id="KW-0732">Signal</keyword>
<name>A0A7R6SXH4_9GAMM</name>
<sequence length="109" mass="11895">MAKYISIVLLLCSGWVLAASGIKDPTQPYQSQHVPVLQEAGKKSVFSVTSILKKKKTAWAIINGAKASVGERIEGAKIMRIAYDKVLLDVGGSRRWIPLSKKSGLKKSR</sequence>
<proteinExistence type="predicted"/>
<evidence type="ECO:0000313" key="2">
    <source>
        <dbReference type="EMBL" id="BBB31516.1"/>
    </source>
</evidence>
<accession>A0A7R6SXH4</accession>
<gene>
    <name evidence="2" type="primary">mshK</name>
    <name evidence="2" type="ORF">NEJAP_3578</name>
</gene>
<dbReference type="RefSeq" id="WP_201348582.1">
    <property type="nucleotide sequence ID" value="NZ_AP014546.1"/>
</dbReference>
<organism evidence="2 3">
    <name type="scientific">Neptunomonas japonica JAMM 1380</name>
    <dbReference type="NCBI Taxonomy" id="1441457"/>
    <lineage>
        <taxon>Bacteria</taxon>
        <taxon>Pseudomonadati</taxon>
        <taxon>Pseudomonadota</taxon>
        <taxon>Gammaproteobacteria</taxon>
        <taxon>Oceanospirillales</taxon>
        <taxon>Oceanospirillaceae</taxon>
        <taxon>Neptunomonas</taxon>
    </lineage>
</organism>
<keyword evidence="3" id="KW-1185">Reference proteome</keyword>
<evidence type="ECO:0000256" key="1">
    <source>
        <dbReference type="SAM" id="SignalP"/>
    </source>
</evidence>
<feature type="chain" id="PRO_5032356039" evidence="1">
    <location>
        <begin position="19"/>
        <end position="109"/>
    </location>
</feature>
<protein>
    <submittedName>
        <fullName evidence="2">MSHA biogenesis protein MshK</fullName>
    </submittedName>
</protein>
<evidence type="ECO:0000313" key="3">
    <source>
        <dbReference type="Proteomes" id="UP000595332"/>
    </source>
</evidence>
<feature type="signal peptide" evidence="1">
    <location>
        <begin position="1"/>
        <end position="18"/>
    </location>
</feature>